<reference evidence="4 5" key="1">
    <citation type="journal article" date="2014" name="BMC Genomics">
        <title>Oil accumulation mechanisms of the oleaginous microalga Chlorella protothecoides revealed through its genome, transcriptomes, and proteomes.</title>
        <authorList>
            <person name="Gao C."/>
            <person name="Wang Y."/>
            <person name="Shen Y."/>
            <person name="Yan D."/>
            <person name="He X."/>
            <person name="Dai J."/>
            <person name="Wu Q."/>
        </authorList>
    </citation>
    <scope>NUCLEOTIDE SEQUENCE [LARGE SCALE GENOMIC DNA]</scope>
    <source>
        <strain evidence="4 5">0710</strain>
    </source>
</reference>
<dbReference type="GO" id="GO:0008270">
    <property type="term" value="F:zinc ion binding"/>
    <property type="evidence" value="ECO:0007669"/>
    <property type="project" value="UniProtKB-KW"/>
</dbReference>
<evidence type="ECO:0000313" key="4">
    <source>
        <dbReference type="EMBL" id="KFM26598.1"/>
    </source>
</evidence>
<dbReference type="InterPro" id="IPR000571">
    <property type="entry name" value="Znf_CCCH"/>
</dbReference>
<dbReference type="RefSeq" id="XP_011399536.1">
    <property type="nucleotide sequence ID" value="XM_011401234.1"/>
</dbReference>
<feature type="compositionally biased region" description="Polar residues" evidence="2">
    <location>
        <begin position="53"/>
        <end position="66"/>
    </location>
</feature>
<feature type="zinc finger region" description="C3H1-type" evidence="1">
    <location>
        <begin position="76"/>
        <end position="96"/>
    </location>
</feature>
<keyword evidence="1" id="KW-0862">Zinc</keyword>
<keyword evidence="1" id="KW-0479">Metal-binding</keyword>
<evidence type="ECO:0000256" key="2">
    <source>
        <dbReference type="SAM" id="MobiDB-lite"/>
    </source>
</evidence>
<proteinExistence type="predicted"/>
<dbReference type="AlphaFoldDB" id="A0A087SLJ4"/>
<organism evidence="4 5">
    <name type="scientific">Auxenochlorella protothecoides</name>
    <name type="common">Green microalga</name>
    <name type="synonym">Chlorella protothecoides</name>
    <dbReference type="NCBI Taxonomy" id="3075"/>
    <lineage>
        <taxon>Eukaryota</taxon>
        <taxon>Viridiplantae</taxon>
        <taxon>Chlorophyta</taxon>
        <taxon>core chlorophytes</taxon>
        <taxon>Trebouxiophyceae</taxon>
        <taxon>Chlorellales</taxon>
        <taxon>Chlorellaceae</taxon>
        <taxon>Auxenochlorella</taxon>
    </lineage>
</organism>
<keyword evidence="1" id="KW-0863">Zinc-finger</keyword>
<feature type="compositionally biased region" description="Low complexity" evidence="2">
    <location>
        <begin position="1"/>
        <end position="16"/>
    </location>
</feature>
<dbReference type="OrthoDB" id="411372at2759"/>
<feature type="compositionally biased region" description="Basic and acidic residues" evidence="2">
    <location>
        <begin position="67"/>
        <end position="77"/>
    </location>
</feature>
<dbReference type="EMBL" id="KL662129">
    <property type="protein sequence ID" value="KFM26598.1"/>
    <property type="molecule type" value="Genomic_DNA"/>
</dbReference>
<dbReference type="PROSITE" id="PS50103">
    <property type="entry name" value="ZF_C3H1"/>
    <property type="match status" value="1"/>
</dbReference>
<feature type="region of interest" description="Disordered" evidence="2">
    <location>
        <begin position="1"/>
        <end position="81"/>
    </location>
</feature>
<accession>A0A087SLJ4</accession>
<dbReference type="Proteomes" id="UP000028924">
    <property type="component" value="Unassembled WGS sequence"/>
</dbReference>
<keyword evidence="5" id="KW-1185">Reference proteome</keyword>
<feature type="domain" description="C3H1-type" evidence="3">
    <location>
        <begin position="76"/>
        <end position="96"/>
    </location>
</feature>
<evidence type="ECO:0000313" key="5">
    <source>
        <dbReference type="Proteomes" id="UP000028924"/>
    </source>
</evidence>
<name>A0A087SLJ4_AUXPR</name>
<sequence length="96" mass="10364">MNVPGSPSPFMGSGSMAYSLAPSASPHSVLSLPHRPMGSYPTWSESEWGPSRDPSQAQAQHSISSRLSHEEDPKEEGQQQPCVFFLRTGTCAYGAR</sequence>
<gene>
    <name evidence="4" type="ORF">F751_2185</name>
</gene>
<evidence type="ECO:0000256" key="1">
    <source>
        <dbReference type="PROSITE-ProRule" id="PRU00723"/>
    </source>
</evidence>
<dbReference type="GeneID" id="23613576"/>
<protein>
    <recommendedName>
        <fullName evidence="3">C3H1-type domain-containing protein</fullName>
    </recommendedName>
</protein>
<evidence type="ECO:0000259" key="3">
    <source>
        <dbReference type="PROSITE" id="PS50103"/>
    </source>
</evidence>
<dbReference type="KEGG" id="apro:F751_2185"/>